<dbReference type="InterPro" id="IPR011611">
    <property type="entry name" value="PfkB_dom"/>
</dbReference>
<keyword evidence="3" id="KW-0630">Potassium</keyword>
<feature type="binding site" evidence="3">
    <location>
        <begin position="267"/>
        <end position="268"/>
    </location>
    <ligand>
        <name>ATP</name>
        <dbReference type="ChEBI" id="CHEBI:30616"/>
    </ligand>
</feature>
<feature type="binding site" evidence="3">
    <location>
        <position position="264"/>
    </location>
    <ligand>
        <name>K(+)</name>
        <dbReference type="ChEBI" id="CHEBI:29103"/>
    </ligand>
</feature>
<sequence length="321" mass="33098">MLRCPPLHRAGREAYVSKVVILGVFLADAAFRAERLPRLGETLHGSGFALGPGGKGSNQAVAAARAGAKTHFITRLGTDNFGDMAVDLWRRAGVEPVIERHAEHPTGAAFIFIEAHSGNNAIIISPGVAETISVADIEAQQALISGADVFVTQFEQPLPPARRALEIAREGKALTILNPAPATDISNDLLALCDIVTPNETEAELLTGVKVVSIADAQQAAMALVARGAGAAIITLGEKGALYNNGAESVHVSAVNAGAAVDTTGAGDAFNGALAAALARKWPAERALRYASAAAAISVTRHGTAPAMASDAEINALLERQ</sequence>
<comment type="subcellular location">
    <subcellularLocation>
        <location evidence="3">Cytoplasm</location>
    </subcellularLocation>
</comment>
<accession>A0ABS6WNH3</accession>
<feature type="binding site" evidence="3">
    <location>
        <position position="155"/>
    </location>
    <ligand>
        <name>substrate</name>
    </ligand>
</feature>
<comment type="activity regulation">
    <text evidence="3">Activated by a monovalent cation that binds near, but not in, the active site. The most likely occupant of the site in vivo is potassium. Ion binding induces a conformational change that may alter substrate affinity.</text>
</comment>
<dbReference type="InterPro" id="IPR002173">
    <property type="entry name" value="Carboh/pur_kinase_PfkB_CS"/>
</dbReference>
<dbReference type="InterPro" id="IPR011877">
    <property type="entry name" value="Ribokinase"/>
</dbReference>
<feature type="binding site" evidence="3">
    <location>
        <begin position="235"/>
        <end position="240"/>
    </location>
    <ligand>
        <name>ATP</name>
        <dbReference type="ChEBI" id="CHEBI:30616"/>
    </ligand>
</feature>
<evidence type="ECO:0000256" key="1">
    <source>
        <dbReference type="ARBA" id="ARBA00022679"/>
    </source>
</evidence>
<feature type="binding site" evidence="3">
    <location>
        <position position="301"/>
    </location>
    <ligand>
        <name>K(+)</name>
        <dbReference type="ChEBI" id="CHEBI:29103"/>
    </ligand>
</feature>
<reference evidence="6" key="1">
    <citation type="submission" date="2021-07" db="EMBL/GenBank/DDBJ databases">
        <title>Pseudohoeflea marina sp. nov. a polyhydroxyalcanoate-producing bacterium.</title>
        <authorList>
            <person name="Zheng W."/>
            <person name="Yu S."/>
            <person name="Huang Y."/>
        </authorList>
    </citation>
    <scope>NUCLEOTIDE SEQUENCE</scope>
    <source>
        <strain evidence="6">DP4N28-3</strain>
    </source>
</reference>
<feature type="binding site" evidence="3">
    <location>
        <position position="199"/>
    </location>
    <ligand>
        <name>ATP</name>
        <dbReference type="ChEBI" id="CHEBI:30616"/>
    </ligand>
</feature>
<dbReference type="Pfam" id="PF00294">
    <property type="entry name" value="PfkB"/>
    <property type="match status" value="1"/>
</dbReference>
<feature type="binding site" evidence="3">
    <location>
        <begin position="54"/>
        <end position="58"/>
    </location>
    <ligand>
        <name>substrate</name>
    </ligand>
</feature>
<dbReference type="NCBIfam" id="TIGR02152">
    <property type="entry name" value="D_ribokin_bact"/>
    <property type="match status" value="1"/>
</dbReference>
<comment type="catalytic activity">
    <reaction evidence="3">
        <text>D-ribose + ATP = D-ribose 5-phosphate + ADP + H(+)</text>
        <dbReference type="Rhea" id="RHEA:13697"/>
        <dbReference type="ChEBI" id="CHEBI:15378"/>
        <dbReference type="ChEBI" id="CHEBI:30616"/>
        <dbReference type="ChEBI" id="CHEBI:47013"/>
        <dbReference type="ChEBI" id="CHEBI:78346"/>
        <dbReference type="ChEBI" id="CHEBI:456216"/>
        <dbReference type="EC" id="2.7.1.15"/>
    </reaction>
</comment>
<feature type="binding site" evidence="3">
    <location>
        <begin position="26"/>
        <end position="28"/>
    </location>
    <ligand>
        <name>substrate</name>
    </ligand>
</feature>
<feature type="binding site" evidence="3">
    <location>
        <position position="268"/>
    </location>
    <ligand>
        <name>substrate</name>
    </ligand>
</feature>
<evidence type="ECO:0000256" key="3">
    <source>
        <dbReference type="HAMAP-Rule" id="MF_01987"/>
    </source>
</evidence>
<comment type="function">
    <text evidence="3">Catalyzes the phosphorylation of ribose at O-5 in a reaction requiring ATP and magnesium. The resulting D-ribose-5-phosphate can then be used either for sythesis of nucleotides, histidine, and tryptophan, or as a component of the pentose phosphate pathway.</text>
</comment>
<keyword evidence="3" id="KW-0119">Carbohydrate metabolism</keyword>
<dbReference type="EC" id="2.7.1.15" evidence="3 4"/>
<dbReference type="GO" id="GO:0004747">
    <property type="term" value="F:ribokinase activity"/>
    <property type="evidence" value="ECO:0007669"/>
    <property type="project" value="UniProtKB-EC"/>
</dbReference>
<dbReference type="HAMAP" id="MF_01987">
    <property type="entry name" value="Ribokinase"/>
    <property type="match status" value="1"/>
</dbReference>
<feature type="active site" description="Proton acceptor" evidence="3">
    <location>
        <position position="268"/>
    </location>
</feature>
<dbReference type="PANTHER" id="PTHR10584">
    <property type="entry name" value="SUGAR KINASE"/>
    <property type="match status" value="1"/>
</dbReference>
<evidence type="ECO:0000313" key="6">
    <source>
        <dbReference type="EMBL" id="MBW3097517.1"/>
    </source>
</evidence>
<keyword evidence="3" id="KW-0547">Nucleotide-binding</keyword>
<feature type="binding site" evidence="3">
    <location>
        <position position="262"/>
    </location>
    <ligand>
        <name>K(+)</name>
        <dbReference type="ChEBI" id="CHEBI:29103"/>
    </ligand>
</feature>
<proteinExistence type="inferred from homology"/>
<protein>
    <recommendedName>
        <fullName evidence="3 4">Ribokinase</fullName>
        <shortName evidence="3">RK</shortName>
        <ecNumber evidence="3 4">2.7.1.15</ecNumber>
    </recommendedName>
</protein>
<feature type="domain" description="Carbohydrate kinase PfkB" evidence="5">
    <location>
        <begin position="18"/>
        <end position="306"/>
    </location>
</feature>
<feature type="binding site" evidence="3">
    <location>
        <position position="298"/>
    </location>
    <ligand>
        <name>K(+)</name>
        <dbReference type="ChEBI" id="CHEBI:29103"/>
    </ligand>
</feature>
<organism evidence="6 7">
    <name type="scientific">Pseudohoeflea coraliihabitans</name>
    <dbReference type="NCBI Taxonomy" id="2860393"/>
    <lineage>
        <taxon>Bacteria</taxon>
        <taxon>Pseudomonadati</taxon>
        <taxon>Pseudomonadota</taxon>
        <taxon>Alphaproteobacteria</taxon>
        <taxon>Hyphomicrobiales</taxon>
        <taxon>Rhizobiaceae</taxon>
        <taxon>Pseudohoeflea</taxon>
    </lineage>
</organism>
<comment type="subunit">
    <text evidence="3">Homodimer.</text>
</comment>
<keyword evidence="1 3" id="KW-0808">Transferase</keyword>
<comment type="cofactor">
    <cofactor evidence="3">
        <name>Mg(2+)</name>
        <dbReference type="ChEBI" id="CHEBI:18420"/>
    </cofactor>
    <text evidence="3">Requires a divalent cation, most likely magnesium in vivo, as an electrophilic catalyst to aid phosphoryl group transfer. It is the chelate of the metal and the nucleotide that is the actual substrate.</text>
</comment>
<keyword evidence="3" id="KW-0479">Metal-binding</keyword>
<evidence type="ECO:0000259" key="5">
    <source>
        <dbReference type="Pfam" id="PF00294"/>
    </source>
</evidence>
<dbReference type="CDD" id="cd01174">
    <property type="entry name" value="ribokinase"/>
    <property type="match status" value="1"/>
</dbReference>
<keyword evidence="3" id="KW-0460">Magnesium</keyword>
<evidence type="ECO:0000256" key="4">
    <source>
        <dbReference type="NCBIfam" id="TIGR02152"/>
    </source>
</evidence>
<evidence type="ECO:0000313" key="7">
    <source>
        <dbReference type="Proteomes" id="UP001430804"/>
    </source>
</evidence>
<comment type="caution">
    <text evidence="3">Lacks conserved residue(s) required for the propagation of feature annotation.</text>
</comment>
<comment type="pathway">
    <text evidence="3">Carbohydrate metabolism; D-ribose degradation; D-ribose 5-phosphate from beta-D-ribopyranose: step 2/2.</text>
</comment>
<keyword evidence="7" id="KW-1185">Reference proteome</keyword>
<feature type="binding site" evidence="3">
    <location>
        <position position="303"/>
    </location>
    <ligand>
        <name>K(+)</name>
        <dbReference type="ChEBI" id="CHEBI:29103"/>
    </ligand>
</feature>
<keyword evidence="3" id="KW-0067">ATP-binding</keyword>
<keyword evidence="2 3" id="KW-0418">Kinase</keyword>
<dbReference type="PANTHER" id="PTHR10584:SF166">
    <property type="entry name" value="RIBOKINASE"/>
    <property type="match status" value="1"/>
</dbReference>
<gene>
    <name evidence="3 6" type="primary">rbsK</name>
    <name evidence="6" type="ORF">KY465_09515</name>
</gene>
<keyword evidence="3" id="KW-0963">Cytoplasm</keyword>
<comment type="caution">
    <text evidence="6">The sequence shown here is derived from an EMBL/GenBank/DDBJ whole genome shotgun (WGS) entry which is preliminary data.</text>
</comment>
<evidence type="ECO:0000256" key="2">
    <source>
        <dbReference type="ARBA" id="ARBA00022777"/>
    </source>
</evidence>
<name>A0ABS6WNH3_9HYPH</name>
<dbReference type="PROSITE" id="PS00584">
    <property type="entry name" value="PFKB_KINASES_2"/>
    <property type="match status" value="1"/>
</dbReference>
<dbReference type="RefSeq" id="WP_219201755.1">
    <property type="nucleotide sequence ID" value="NZ_JAHWQX010000002.1"/>
</dbReference>
<comment type="similarity">
    <text evidence="3">Belongs to the carbohydrate kinase PfkB family. Ribokinase subfamily.</text>
</comment>
<dbReference type="EMBL" id="JAHWQX010000002">
    <property type="protein sequence ID" value="MBW3097517.1"/>
    <property type="molecule type" value="Genomic_DNA"/>
</dbReference>
<dbReference type="Proteomes" id="UP001430804">
    <property type="component" value="Unassembled WGS sequence"/>
</dbReference>